<dbReference type="AlphaFoldDB" id="A0A9X4J1W1"/>
<sequence>MIELVKIFRENLSNQISTLGNQVVPQDLRNFPAGTCEVSSVMLMTYLNSVGYKGISYISGSRPTVDPGKVSSHSCLKVNGKFLDITCSQFDECDELIIYAKSHPLLNSFSFTDNGFTDIYDYSNDGIIDYVPVYEAVLERMPST</sequence>
<dbReference type="Proteomes" id="UP001140978">
    <property type="component" value="Unassembled WGS sequence"/>
</dbReference>
<proteinExistence type="predicted"/>
<protein>
    <submittedName>
        <fullName evidence="1">Uncharacterized protein</fullName>
    </submittedName>
</protein>
<accession>A0A9X4J1W1</accession>
<name>A0A9X4J1W1_9VIBR</name>
<organism evidence="1 2">
    <name type="scientific">Vibrio aestuarianus</name>
    <dbReference type="NCBI Taxonomy" id="28171"/>
    <lineage>
        <taxon>Bacteria</taxon>
        <taxon>Pseudomonadati</taxon>
        <taxon>Pseudomonadota</taxon>
        <taxon>Gammaproteobacteria</taxon>
        <taxon>Vibrionales</taxon>
        <taxon>Vibrionaceae</taxon>
        <taxon>Vibrio</taxon>
    </lineage>
</organism>
<comment type="caution">
    <text evidence="1">The sequence shown here is derived from an EMBL/GenBank/DDBJ whole genome shotgun (WGS) entry which is preliminary data.</text>
</comment>
<gene>
    <name evidence="1" type="ORF">L9X51_18420</name>
</gene>
<evidence type="ECO:0000313" key="1">
    <source>
        <dbReference type="EMBL" id="MDE1348346.1"/>
    </source>
</evidence>
<evidence type="ECO:0000313" key="2">
    <source>
        <dbReference type="Proteomes" id="UP001140978"/>
    </source>
</evidence>
<dbReference type="EMBL" id="JAKNAX010000114">
    <property type="protein sequence ID" value="MDE1348346.1"/>
    <property type="molecule type" value="Genomic_DNA"/>
</dbReference>
<reference evidence="1" key="1">
    <citation type="submission" date="2022-02" db="EMBL/GenBank/DDBJ databases">
        <title>Emergence and expansion in Europe of a Vibrio aestuarianus clonal complex pathogenic for oysters.</title>
        <authorList>
            <person name="Mesnil A."/>
            <person name="Travers M.-A."/>
        </authorList>
    </citation>
    <scope>NUCLEOTIDE SEQUENCE</scope>
    <source>
        <strain evidence="1">19_064_15T1</strain>
    </source>
</reference>
<dbReference type="RefSeq" id="WP_176314081.1">
    <property type="nucleotide sequence ID" value="NZ_JAKNAX010000114.1"/>
</dbReference>